<dbReference type="AlphaFoldDB" id="A0A323TG85"/>
<accession>A0A323TG85</accession>
<name>A0A323TG85_9BACI</name>
<sequence>MFLSRLFPACLVKTNLMNYSNYIVLIAGISVIIEWLYYMKRKDNRKERSKINKRQQIFVVIAFILSLFLCYLLKGLDPTAVKTVDMVGLLFITHGTLIRGWTYHLIKANRREGSLSSQGFPLLSHGPYRFHRHPFHVGIFLTVVGCGFIISHHWLAFPLIFILLGSALHPVMKEEELQLQIKYGEIYPYWCKRRFRLLPFVY</sequence>
<evidence type="ECO:0008006" key="4">
    <source>
        <dbReference type="Google" id="ProtNLM"/>
    </source>
</evidence>
<feature type="transmembrane region" description="Helical" evidence="1">
    <location>
        <begin position="86"/>
        <end position="106"/>
    </location>
</feature>
<dbReference type="Proteomes" id="UP000248214">
    <property type="component" value="Unassembled WGS sequence"/>
</dbReference>
<reference evidence="2 3" key="1">
    <citation type="submission" date="2017-10" db="EMBL/GenBank/DDBJ databases">
        <title>Bacillus sp. nov., a halophilic bacterium isolated from a Keqin Lake.</title>
        <authorList>
            <person name="Wang H."/>
        </authorList>
    </citation>
    <scope>NUCLEOTIDE SEQUENCE [LARGE SCALE GENOMIC DNA]</scope>
    <source>
        <strain evidence="2 3">KQ-12</strain>
    </source>
</reference>
<gene>
    <name evidence="2" type="ORF">CR194_14670</name>
</gene>
<keyword evidence="1" id="KW-0812">Transmembrane</keyword>
<dbReference type="InterPro" id="IPR052527">
    <property type="entry name" value="Metal_cation-efflux_comp"/>
</dbReference>
<dbReference type="Gene3D" id="1.20.120.1630">
    <property type="match status" value="1"/>
</dbReference>
<protein>
    <recommendedName>
        <fullName evidence="4">Isoprenylcysteine carboxyl methyltransferase</fullName>
    </recommendedName>
</protein>
<keyword evidence="3" id="KW-1185">Reference proteome</keyword>
<dbReference type="PANTHER" id="PTHR43847">
    <property type="entry name" value="BLL3993 PROTEIN"/>
    <property type="match status" value="1"/>
</dbReference>
<keyword evidence="1" id="KW-0472">Membrane</keyword>
<evidence type="ECO:0000313" key="2">
    <source>
        <dbReference type="EMBL" id="PYZ92884.1"/>
    </source>
</evidence>
<proteinExistence type="predicted"/>
<comment type="caution">
    <text evidence="2">The sequence shown here is derived from an EMBL/GenBank/DDBJ whole genome shotgun (WGS) entry which is preliminary data.</text>
</comment>
<dbReference type="PANTHER" id="PTHR43847:SF1">
    <property type="entry name" value="BLL3993 PROTEIN"/>
    <property type="match status" value="1"/>
</dbReference>
<feature type="transmembrane region" description="Helical" evidence="1">
    <location>
        <begin position="139"/>
        <end position="164"/>
    </location>
</feature>
<evidence type="ECO:0000313" key="3">
    <source>
        <dbReference type="Proteomes" id="UP000248214"/>
    </source>
</evidence>
<evidence type="ECO:0000256" key="1">
    <source>
        <dbReference type="SAM" id="Phobius"/>
    </source>
</evidence>
<organism evidence="2 3">
    <name type="scientific">Salipaludibacillus keqinensis</name>
    <dbReference type="NCBI Taxonomy" id="2045207"/>
    <lineage>
        <taxon>Bacteria</taxon>
        <taxon>Bacillati</taxon>
        <taxon>Bacillota</taxon>
        <taxon>Bacilli</taxon>
        <taxon>Bacillales</taxon>
        <taxon>Bacillaceae</taxon>
    </lineage>
</organism>
<keyword evidence="1" id="KW-1133">Transmembrane helix</keyword>
<feature type="transmembrane region" description="Helical" evidence="1">
    <location>
        <begin position="20"/>
        <end position="37"/>
    </location>
</feature>
<feature type="transmembrane region" description="Helical" evidence="1">
    <location>
        <begin position="57"/>
        <end position="74"/>
    </location>
</feature>
<dbReference type="EMBL" id="PDOD01000003">
    <property type="protein sequence ID" value="PYZ92884.1"/>
    <property type="molecule type" value="Genomic_DNA"/>
</dbReference>